<dbReference type="Pfam" id="PF13354">
    <property type="entry name" value="Beta-lactamase2"/>
    <property type="match status" value="1"/>
</dbReference>
<proteinExistence type="inferred from homology"/>
<evidence type="ECO:0000259" key="5">
    <source>
        <dbReference type="Pfam" id="PF13354"/>
    </source>
</evidence>
<dbReference type="SUPFAM" id="SSF56601">
    <property type="entry name" value="beta-lactamase/transpeptidase-like"/>
    <property type="match status" value="1"/>
</dbReference>
<protein>
    <recommendedName>
        <fullName evidence="3">beta-lactamase</fullName>
        <ecNumber evidence="3">3.5.2.6</ecNumber>
    </recommendedName>
</protein>
<evidence type="ECO:0000256" key="4">
    <source>
        <dbReference type="SAM" id="SignalP"/>
    </source>
</evidence>
<dbReference type="GO" id="GO:0030655">
    <property type="term" value="P:beta-lactam antibiotic catabolic process"/>
    <property type="evidence" value="ECO:0007669"/>
    <property type="project" value="InterPro"/>
</dbReference>
<name>A0A1P9X4C7_9BACT</name>
<dbReference type="InterPro" id="IPR012338">
    <property type="entry name" value="Beta-lactam/transpept-like"/>
</dbReference>
<keyword evidence="4" id="KW-0732">Signal</keyword>
<dbReference type="KEGG" id="smon:AWR27_11525"/>
<dbReference type="InterPro" id="IPR000871">
    <property type="entry name" value="Beta-lactam_class-A"/>
</dbReference>
<comment type="similarity">
    <text evidence="2">Belongs to the class-A beta-lactamase family.</text>
</comment>
<evidence type="ECO:0000256" key="1">
    <source>
        <dbReference type="ARBA" id="ARBA00001526"/>
    </source>
</evidence>
<gene>
    <name evidence="6" type="ORF">AWR27_11525</name>
</gene>
<comment type="catalytic activity">
    <reaction evidence="1">
        <text>a beta-lactam + H2O = a substituted beta-amino acid</text>
        <dbReference type="Rhea" id="RHEA:20401"/>
        <dbReference type="ChEBI" id="CHEBI:15377"/>
        <dbReference type="ChEBI" id="CHEBI:35627"/>
        <dbReference type="ChEBI" id="CHEBI:140347"/>
        <dbReference type="EC" id="3.5.2.6"/>
    </reaction>
</comment>
<dbReference type="STRING" id="1178516.AWR27_11525"/>
<dbReference type="GO" id="GO:0046677">
    <property type="term" value="P:response to antibiotic"/>
    <property type="evidence" value="ECO:0007669"/>
    <property type="project" value="InterPro"/>
</dbReference>
<dbReference type="Gene3D" id="3.40.710.10">
    <property type="entry name" value="DD-peptidase/beta-lactamase superfamily"/>
    <property type="match status" value="1"/>
</dbReference>
<dbReference type="PRINTS" id="PR00118">
    <property type="entry name" value="BLACTAMASEA"/>
</dbReference>
<feature type="chain" id="PRO_5010206251" description="beta-lactamase" evidence="4">
    <location>
        <begin position="22"/>
        <end position="301"/>
    </location>
</feature>
<dbReference type="EC" id="3.5.2.6" evidence="3"/>
<sequence>MKKSVQLAALLFVLIAYETSAQTTDALRQKLQQIISTKNAVVGVSIIANNGKDTLSLHGNRHCPTQSVFKFHAALAVLDQIDKGKFSLDQKVAVQKKDLLPGFWSPLREENPDGGSFAISKLIQYAVSQSDNVACDALLRLLGGPQVVEGYIRENGIKDISLKFNEEDMQAQWDNMFQNWTTPIAASETLRKFYDTGNQLLSPKSYAFIWRIMKETTTGEGRLKGLLPKGTIVAHKTGSSGTNKEGLTPATNDIGIVFLPNGNYFIISVFVANSTENDQTNERIIAEIAKATWDHYATAKK</sequence>
<feature type="signal peptide" evidence="4">
    <location>
        <begin position="1"/>
        <end position="21"/>
    </location>
</feature>
<evidence type="ECO:0000256" key="3">
    <source>
        <dbReference type="ARBA" id="ARBA00012865"/>
    </source>
</evidence>
<organism evidence="6 7">
    <name type="scientific">Spirosoma montaniterrae</name>
    <dbReference type="NCBI Taxonomy" id="1178516"/>
    <lineage>
        <taxon>Bacteria</taxon>
        <taxon>Pseudomonadati</taxon>
        <taxon>Bacteroidota</taxon>
        <taxon>Cytophagia</taxon>
        <taxon>Cytophagales</taxon>
        <taxon>Cytophagaceae</taxon>
        <taxon>Spirosoma</taxon>
    </lineage>
</organism>
<accession>A0A1P9X4C7</accession>
<dbReference type="NCBIfam" id="NF033103">
    <property type="entry name" value="bla_class_A"/>
    <property type="match status" value="1"/>
</dbReference>
<dbReference type="GO" id="GO:0008800">
    <property type="term" value="F:beta-lactamase activity"/>
    <property type="evidence" value="ECO:0007669"/>
    <property type="project" value="UniProtKB-EC"/>
</dbReference>
<dbReference type="PANTHER" id="PTHR35333">
    <property type="entry name" value="BETA-LACTAMASE"/>
    <property type="match status" value="1"/>
</dbReference>
<dbReference type="EMBL" id="CP014263">
    <property type="protein sequence ID" value="AQG82448.1"/>
    <property type="molecule type" value="Genomic_DNA"/>
</dbReference>
<dbReference type="InterPro" id="IPR045155">
    <property type="entry name" value="Beta-lactam_cat"/>
</dbReference>
<dbReference type="PANTHER" id="PTHR35333:SF3">
    <property type="entry name" value="BETA-LACTAMASE-TYPE TRANSPEPTIDASE FOLD CONTAINING PROTEIN"/>
    <property type="match status" value="1"/>
</dbReference>
<dbReference type="Proteomes" id="UP000187941">
    <property type="component" value="Chromosome"/>
</dbReference>
<reference evidence="6 7" key="1">
    <citation type="submission" date="2016-01" db="EMBL/GenBank/DDBJ databases">
        <authorList>
            <person name="Oliw E.H."/>
        </authorList>
    </citation>
    <scope>NUCLEOTIDE SEQUENCE [LARGE SCALE GENOMIC DNA]</scope>
    <source>
        <strain evidence="6 7">DY10</strain>
    </source>
</reference>
<feature type="domain" description="Beta-lactamase class A catalytic" evidence="5">
    <location>
        <begin position="51"/>
        <end position="271"/>
    </location>
</feature>
<keyword evidence="7" id="KW-1185">Reference proteome</keyword>
<evidence type="ECO:0000313" key="6">
    <source>
        <dbReference type="EMBL" id="AQG82448.1"/>
    </source>
</evidence>
<evidence type="ECO:0000313" key="7">
    <source>
        <dbReference type="Proteomes" id="UP000187941"/>
    </source>
</evidence>
<dbReference type="AlphaFoldDB" id="A0A1P9X4C7"/>
<evidence type="ECO:0000256" key="2">
    <source>
        <dbReference type="ARBA" id="ARBA00009009"/>
    </source>
</evidence>
<dbReference type="NCBIfam" id="NF012099">
    <property type="entry name" value="SubclassA2"/>
    <property type="match status" value="1"/>
</dbReference>